<dbReference type="RefSeq" id="WP_145195308.1">
    <property type="nucleotide sequence ID" value="NZ_CP036267.1"/>
</dbReference>
<name>A0A517QHA9_9PLAN</name>
<proteinExistence type="predicted"/>
<gene>
    <name evidence="1" type="ORF">Mal48_02540</name>
</gene>
<dbReference type="KEGG" id="tpol:Mal48_02540"/>
<evidence type="ECO:0000313" key="2">
    <source>
        <dbReference type="Proteomes" id="UP000315724"/>
    </source>
</evidence>
<evidence type="ECO:0000313" key="1">
    <source>
        <dbReference type="EMBL" id="QDT31024.1"/>
    </source>
</evidence>
<dbReference type="Proteomes" id="UP000315724">
    <property type="component" value="Chromosome"/>
</dbReference>
<accession>A0A517QHA9</accession>
<dbReference type="EMBL" id="CP036267">
    <property type="protein sequence ID" value="QDT31024.1"/>
    <property type="molecule type" value="Genomic_DNA"/>
</dbReference>
<protein>
    <recommendedName>
        <fullName evidence="3">RnfC Barrel sandwich hybrid domain-containing protein</fullName>
    </recommendedName>
</protein>
<dbReference type="AlphaFoldDB" id="A0A517QHA9"/>
<dbReference type="OrthoDB" id="211613at2"/>
<evidence type="ECO:0008006" key="3">
    <source>
        <dbReference type="Google" id="ProtNLM"/>
    </source>
</evidence>
<organism evidence="1 2">
    <name type="scientific">Thalassoglobus polymorphus</name>
    <dbReference type="NCBI Taxonomy" id="2527994"/>
    <lineage>
        <taxon>Bacteria</taxon>
        <taxon>Pseudomonadati</taxon>
        <taxon>Planctomycetota</taxon>
        <taxon>Planctomycetia</taxon>
        <taxon>Planctomycetales</taxon>
        <taxon>Planctomycetaceae</taxon>
        <taxon>Thalassoglobus</taxon>
    </lineage>
</organism>
<keyword evidence="2" id="KW-1185">Reference proteome</keyword>
<sequence>MAHAYTPGLQIKKQIRYRVHRALPISGEVLVKQGEIVTAEQVVARTQQPGNVYPVNLANQIGVSASEVPSAMNFKLGEHVEEGEQLAISNGIFGFFKNSYASPASGTIESMSDITGQVIIRGAPIPVEVNAFVDGEVTEVFPNEGVIVETDAAFVQGIFGIGGESHGPLKMITSNPNEDLTPDLLTAEHAGAVVVGGRRIHGETVARAKELGVAAIIGGGIDDQDLRDILGYDLGVAITGSETIGLTLIITEGFGQIAMASRTFELLNSLEGRAVSVNGATQIRAGVLRPTIVIPLSESAESDETAQVVGGGMLKIGSHVRLVRDPYFGLLGTVSELPSEPQELESGSKARVLKVDCESGEQVIVPRANVELVGDQ</sequence>
<reference evidence="1 2" key="1">
    <citation type="submission" date="2019-02" db="EMBL/GenBank/DDBJ databases">
        <title>Deep-cultivation of Planctomycetes and their phenomic and genomic characterization uncovers novel biology.</title>
        <authorList>
            <person name="Wiegand S."/>
            <person name="Jogler M."/>
            <person name="Boedeker C."/>
            <person name="Pinto D."/>
            <person name="Vollmers J."/>
            <person name="Rivas-Marin E."/>
            <person name="Kohn T."/>
            <person name="Peeters S.H."/>
            <person name="Heuer A."/>
            <person name="Rast P."/>
            <person name="Oberbeckmann S."/>
            <person name="Bunk B."/>
            <person name="Jeske O."/>
            <person name="Meyerdierks A."/>
            <person name="Storesund J.E."/>
            <person name="Kallscheuer N."/>
            <person name="Luecker S."/>
            <person name="Lage O.M."/>
            <person name="Pohl T."/>
            <person name="Merkel B.J."/>
            <person name="Hornburger P."/>
            <person name="Mueller R.-W."/>
            <person name="Bruemmer F."/>
            <person name="Labrenz M."/>
            <person name="Spormann A.M."/>
            <person name="Op den Camp H."/>
            <person name="Overmann J."/>
            <person name="Amann R."/>
            <person name="Jetten M.S.M."/>
            <person name="Mascher T."/>
            <person name="Medema M.H."/>
            <person name="Devos D.P."/>
            <person name="Kaster A.-K."/>
            <person name="Ovreas L."/>
            <person name="Rohde M."/>
            <person name="Galperin M.Y."/>
            <person name="Jogler C."/>
        </authorList>
    </citation>
    <scope>NUCLEOTIDE SEQUENCE [LARGE SCALE GENOMIC DNA]</scope>
    <source>
        <strain evidence="1 2">Mal48</strain>
    </source>
</reference>